<dbReference type="VEuPathDB" id="TrichDB:TVAG_154690"/>
<organism evidence="1 2">
    <name type="scientific">Trichomonas vaginalis (strain ATCC PRA-98 / G3)</name>
    <dbReference type="NCBI Taxonomy" id="412133"/>
    <lineage>
        <taxon>Eukaryota</taxon>
        <taxon>Metamonada</taxon>
        <taxon>Parabasalia</taxon>
        <taxon>Trichomonadida</taxon>
        <taxon>Trichomonadidae</taxon>
        <taxon>Trichomonas</taxon>
    </lineage>
</organism>
<proteinExistence type="predicted"/>
<gene>
    <name evidence="1" type="ORF">TVAG_154690</name>
</gene>
<keyword evidence="2" id="KW-1185">Reference proteome</keyword>
<dbReference type="InParanoid" id="A2F260"/>
<reference evidence="1" key="2">
    <citation type="journal article" date="2007" name="Science">
        <title>Draft genome sequence of the sexually transmitted pathogen Trichomonas vaginalis.</title>
        <authorList>
            <person name="Carlton J.M."/>
            <person name="Hirt R.P."/>
            <person name="Silva J.C."/>
            <person name="Delcher A.L."/>
            <person name="Schatz M."/>
            <person name="Zhao Q."/>
            <person name="Wortman J.R."/>
            <person name="Bidwell S.L."/>
            <person name="Alsmark U.C.M."/>
            <person name="Besteiro S."/>
            <person name="Sicheritz-Ponten T."/>
            <person name="Noel C.J."/>
            <person name="Dacks J.B."/>
            <person name="Foster P.G."/>
            <person name="Simillion C."/>
            <person name="Van de Peer Y."/>
            <person name="Miranda-Saavedra D."/>
            <person name="Barton G.J."/>
            <person name="Westrop G.D."/>
            <person name="Mueller S."/>
            <person name="Dessi D."/>
            <person name="Fiori P.L."/>
            <person name="Ren Q."/>
            <person name="Paulsen I."/>
            <person name="Zhang H."/>
            <person name="Bastida-Corcuera F.D."/>
            <person name="Simoes-Barbosa A."/>
            <person name="Brown M.T."/>
            <person name="Hayes R.D."/>
            <person name="Mukherjee M."/>
            <person name="Okumura C.Y."/>
            <person name="Schneider R."/>
            <person name="Smith A.J."/>
            <person name="Vanacova S."/>
            <person name="Villalvazo M."/>
            <person name="Haas B.J."/>
            <person name="Pertea M."/>
            <person name="Feldblyum T.V."/>
            <person name="Utterback T.R."/>
            <person name="Shu C.L."/>
            <person name="Osoegawa K."/>
            <person name="de Jong P.J."/>
            <person name="Hrdy I."/>
            <person name="Horvathova L."/>
            <person name="Zubacova Z."/>
            <person name="Dolezal P."/>
            <person name="Malik S.B."/>
            <person name="Logsdon J.M. Jr."/>
            <person name="Henze K."/>
            <person name="Gupta A."/>
            <person name="Wang C.C."/>
            <person name="Dunne R.L."/>
            <person name="Upcroft J.A."/>
            <person name="Upcroft P."/>
            <person name="White O."/>
            <person name="Salzberg S.L."/>
            <person name="Tang P."/>
            <person name="Chiu C.-H."/>
            <person name="Lee Y.-S."/>
            <person name="Embley T.M."/>
            <person name="Coombs G.H."/>
            <person name="Mottram J.C."/>
            <person name="Tachezy J."/>
            <person name="Fraser-Liggett C.M."/>
            <person name="Johnson P.J."/>
        </authorList>
    </citation>
    <scope>NUCLEOTIDE SEQUENCE [LARGE SCALE GENOMIC DNA]</scope>
    <source>
        <strain evidence="1">G3</strain>
    </source>
</reference>
<dbReference type="Proteomes" id="UP000001542">
    <property type="component" value="Unassembled WGS sequence"/>
</dbReference>
<sequence length="132" mass="15522">MFKAFELIQTKYPRFPTPKFNYAHTSFPYTLKLFNEAMKEFPIVQEQIKQKFRTRDMIQFQSFLTYAIARNAADTIEDDYILLSNEGCDSLAKQIVEGTFDKSSVCMNYCDAESISKIINFYPKSEYEKNEL</sequence>
<accession>A2F260</accession>
<name>A2F260_TRIV3</name>
<dbReference type="AlphaFoldDB" id="A2F260"/>
<evidence type="ECO:0000313" key="1">
    <source>
        <dbReference type="EMBL" id="EAY00999.1"/>
    </source>
</evidence>
<dbReference type="EMBL" id="DS113582">
    <property type="protein sequence ID" value="EAY00999.1"/>
    <property type="molecule type" value="Genomic_DNA"/>
</dbReference>
<dbReference type="VEuPathDB" id="TrichDB:TVAGG3_0163910"/>
<reference evidence="1" key="1">
    <citation type="submission" date="2006-10" db="EMBL/GenBank/DDBJ databases">
        <authorList>
            <person name="Amadeo P."/>
            <person name="Zhao Q."/>
            <person name="Wortman J."/>
            <person name="Fraser-Liggett C."/>
            <person name="Carlton J."/>
        </authorList>
    </citation>
    <scope>NUCLEOTIDE SEQUENCE</scope>
    <source>
        <strain evidence="1">G3</strain>
    </source>
</reference>
<evidence type="ECO:0000313" key="2">
    <source>
        <dbReference type="Proteomes" id="UP000001542"/>
    </source>
</evidence>
<protein>
    <submittedName>
        <fullName evidence="1">Uncharacterized protein</fullName>
    </submittedName>
</protein>
<dbReference type="KEGG" id="tva:4758823"/>
<dbReference type="RefSeq" id="XP_001313896.1">
    <property type="nucleotide sequence ID" value="XM_001313894.1"/>
</dbReference>